<dbReference type="GeneID" id="89929105"/>
<dbReference type="AlphaFoldDB" id="A0AAV9P3I3"/>
<comment type="caution">
    <text evidence="2">The sequence shown here is derived from an EMBL/GenBank/DDBJ whole genome shotgun (WGS) entry which is preliminary data.</text>
</comment>
<sequence length="179" mass="19481">MALAMSGSRPGYLDNLYASRPPHHKNPSLSSSASTSSLRSATSPLEHRAVQPSPRPLSPALEEDQDDAGSVRSLRLTLSPRGKLRSLLNRRTYPQVKETTVEYQTDAAQNRAATRRPSLPKLQTAFSGTEKKAHRRQSKPLPAPPKPQAEELSSTTSTPGIAKAMYSVARMAMLVIIVL</sequence>
<evidence type="ECO:0000313" key="3">
    <source>
        <dbReference type="Proteomes" id="UP001337655"/>
    </source>
</evidence>
<evidence type="ECO:0000256" key="1">
    <source>
        <dbReference type="SAM" id="MobiDB-lite"/>
    </source>
</evidence>
<name>A0AAV9P3I3_9PEZI</name>
<feature type="region of interest" description="Disordered" evidence="1">
    <location>
        <begin position="1"/>
        <end position="160"/>
    </location>
</feature>
<evidence type="ECO:0000313" key="2">
    <source>
        <dbReference type="EMBL" id="KAK5167040.1"/>
    </source>
</evidence>
<organism evidence="2 3">
    <name type="scientific">Saxophila tyrrhenica</name>
    <dbReference type="NCBI Taxonomy" id="1690608"/>
    <lineage>
        <taxon>Eukaryota</taxon>
        <taxon>Fungi</taxon>
        <taxon>Dikarya</taxon>
        <taxon>Ascomycota</taxon>
        <taxon>Pezizomycotina</taxon>
        <taxon>Dothideomycetes</taxon>
        <taxon>Dothideomycetidae</taxon>
        <taxon>Mycosphaerellales</taxon>
        <taxon>Extremaceae</taxon>
        <taxon>Saxophila</taxon>
    </lineage>
</organism>
<keyword evidence="3" id="KW-1185">Reference proteome</keyword>
<proteinExistence type="predicted"/>
<feature type="compositionally biased region" description="Low complexity" evidence="1">
    <location>
        <begin position="28"/>
        <end position="43"/>
    </location>
</feature>
<feature type="compositionally biased region" description="Polar residues" evidence="1">
    <location>
        <begin position="97"/>
        <end position="112"/>
    </location>
</feature>
<accession>A0AAV9P3I3</accession>
<gene>
    <name evidence="2" type="ORF">LTR77_007769</name>
</gene>
<dbReference type="RefSeq" id="XP_064656848.1">
    <property type="nucleotide sequence ID" value="XM_064805006.1"/>
</dbReference>
<reference evidence="2 3" key="1">
    <citation type="submission" date="2023-08" db="EMBL/GenBank/DDBJ databases">
        <title>Black Yeasts Isolated from many extreme environments.</title>
        <authorList>
            <person name="Coleine C."/>
            <person name="Stajich J.E."/>
            <person name="Selbmann L."/>
        </authorList>
    </citation>
    <scope>NUCLEOTIDE SEQUENCE [LARGE SCALE GENOMIC DNA]</scope>
    <source>
        <strain evidence="2 3">CCFEE 5935</strain>
    </source>
</reference>
<dbReference type="EMBL" id="JAVRRT010000012">
    <property type="protein sequence ID" value="KAK5167040.1"/>
    <property type="molecule type" value="Genomic_DNA"/>
</dbReference>
<dbReference type="Proteomes" id="UP001337655">
    <property type="component" value="Unassembled WGS sequence"/>
</dbReference>
<protein>
    <submittedName>
        <fullName evidence="2">Uncharacterized protein</fullName>
    </submittedName>
</protein>